<evidence type="ECO:0000256" key="4">
    <source>
        <dbReference type="ARBA" id="ARBA00022617"/>
    </source>
</evidence>
<dbReference type="AlphaFoldDB" id="A0A7J6WBC5"/>
<keyword evidence="8" id="KW-0560">Oxidoreductase</keyword>
<evidence type="ECO:0000256" key="1">
    <source>
        <dbReference type="ARBA" id="ARBA00001971"/>
    </source>
</evidence>
<keyword evidence="4" id="KW-0349">Heme</keyword>
<dbReference type="GO" id="GO:0016020">
    <property type="term" value="C:membrane"/>
    <property type="evidence" value="ECO:0007669"/>
    <property type="project" value="UniProtKB-SubCell"/>
</dbReference>
<evidence type="ECO:0000313" key="13">
    <source>
        <dbReference type="Proteomes" id="UP000554482"/>
    </source>
</evidence>
<gene>
    <name evidence="12" type="ORF">FRX31_016718</name>
</gene>
<organism evidence="12 13">
    <name type="scientific">Thalictrum thalictroides</name>
    <name type="common">Rue-anemone</name>
    <name type="synonym">Anemone thalictroides</name>
    <dbReference type="NCBI Taxonomy" id="46969"/>
    <lineage>
        <taxon>Eukaryota</taxon>
        <taxon>Viridiplantae</taxon>
        <taxon>Streptophyta</taxon>
        <taxon>Embryophyta</taxon>
        <taxon>Tracheophyta</taxon>
        <taxon>Spermatophyta</taxon>
        <taxon>Magnoliopsida</taxon>
        <taxon>Ranunculales</taxon>
        <taxon>Ranunculaceae</taxon>
        <taxon>Thalictroideae</taxon>
        <taxon>Thalictrum</taxon>
    </lineage>
</organism>
<comment type="cofactor">
    <cofactor evidence="1">
        <name>heme</name>
        <dbReference type="ChEBI" id="CHEBI:30413"/>
    </cofactor>
</comment>
<dbReference type="InterPro" id="IPR036396">
    <property type="entry name" value="Cyt_P450_sf"/>
</dbReference>
<feature type="chain" id="PRO_5029859030" description="Cytochrome p450" evidence="11">
    <location>
        <begin position="17"/>
        <end position="109"/>
    </location>
</feature>
<proteinExistence type="inferred from homology"/>
<evidence type="ECO:0000313" key="12">
    <source>
        <dbReference type="EMBL" id="KAF5193695.1"/>
    </source>
</evidence>
<keyword evidence="5" id="KW-0812">Transmembrane</keyword>
<dbReference type="Gene3D" id="1.10.630.10">
    <property type="entry name" value="Cytochrome P450"/>
    <property type="match status" value="1"/>
</dbReference>
<keyword evidence="13" id="KW-1185">Reference proteome</keyword>
<dbReference type="Proteomes" id="UP000554482">
    <property type="component" value="Unassembled WGS sequence"/>
</dbReference>
<comment type="subcellular location">
    <subcellularLocation>
        <location evidence="2">Membrane</location>
        <topology evidence="2">Single-pass membrane protein</topology>
    </subcellularLocation>
</comment>
<sequence>METTLVALVLVLAAMASYISKKVRERRNRPKRYPPGPKPWPIVGNLHQLRSLPHKYLHLSAKFPQKYGYTVVVASSAKMAEEFLKTQDSVLPLGLLWLLGNTPVIITKT</sequence>
<evidence type="ECO:0000256" key="11">
    <source>
        <dbReference type="SAM" id="SignalP"/>
    </source>
</evidence>
<keyword evidence="11" id="KW-0732">Signal</keyword>
<evidence type="ECO:0000256" key="5">
    <source>
        <dbReference type="ARBA" id="ARBA00022692"/>
    </source>
</evidence>
<comment type="caution">
    <text evidence="12">The sequence shown here is derived from an EMBL/GenBank/DDBJ whole genome shotgun (WGS) entry which is preliminary data.</text>
</comment>
<dbReference type="EMBL" id="JABWDY010019744">
    <property type="protein sequence ID" value="KAF5193695.1"/>
    <property type="molecule type" value="Genomic_DNA"/>
</dbReference>
<dbReference type="SUPFAM" id="SSF48264">
    <property type="entry name" value="Cytochrome P450"/>
    <property type="match status" value="1"/>
</dbReference>
<evidence type="ECO:0000256" key="7">
    <source>
        <dbReference type="ARBA" id="ARBA00022989"/>
    </source>
</evidence>
<keyword evidence="10" id="KW-0472">Membrane</keyword>
<keyword evidence="9" id="KW-0408">Iron</keyword>
<feature type="signal peptide" evidence="11">
    <location>
        <begin position="1"/>
        <end position="16"/>
    </location>
</feature>
<comment type="similarity">
    <text evidence="3">Belongs to the cytochrome P450 family.</text>
</comment>
<evidence type="ECO:0000256" key="6">
    <source>
        <dbReference type="ARBA" id="ARBA00022723"/>
    </source>
</evidence>
<dbReference type="GO" id="GO:0016705">
    <property type="term" value="F:oxidoreductase activity, acting on paired donors, with incorporation or reduction of molecular oxygen"/>
    <property type="evidence" value="ECO:0007669"/>
    <property type="project" value="InterPro"/>
</dbReference>
<dbReference type="GO" id="GO:0020037">
    <property type="term" value="F:heme binding"/>
    <property type="evidence" value="ECO:0007669"/>
    <property type="project" value="InterPro"/>
</dbReference>
<evidence type="ECO:0000256" key="8">
    <source>
        <dbReference type="ARBA" id="ARBA00023002"/>
    </source>
</evidence>
<evidence type="ECO:0000256" key="9">
    <source>
        <dbReference type="ARBA" id="ARBA00023004"/>
    </source>
</evidence>
<evidence type="ECO:0000256" key="3">
    <source>
        <dbReference type="ARBA" id="ARBA00010617"/>
    </source>
</evidence>
<protein>
    <recommendedName>
        <fullName evidence="14">Cytochrome p450</fullName>
    </recommendedName>
</protein>
<keyword evidence="7" id="KW-1133">Transmembrane helix</keyword>
<evidence type="ECO:0008006" key="14">
    <source>
        <dbReference type="Google" id="ProtNLM"/>
    </source>
</evidence>
<dbReference type="PANTHER" id="PTHR47944:SF4">
    <property type="entry name" value="OS09G0441700 PROTEIN"/>
    <property type="match status" value="1"/>
</dbReference>
<keyword evidence="6" id="KW-0479">Metal-binding</keyword>
<dbReference type="GO" id="GO:0005506">
    <property type="term" value="F:iron ion binding"/>
    <property type="evidence" value="ECO:0007669"/>
    <property type="project" value="InterPro"/>
</dbReference>
<accession>A0A7J6WBC5</accession>
<reference evidence="12 13" key="1">
    <citation type="submission" date="2020-06" db="EMBL/GenBank/DDBJ databases">
        <title>Transcriptomic and genomic resources for Thalictrum thalictroides and T. hernandezii: Facilitating candidate gene discovery in an emerging model plant lineage.</title>
        <authorList>
            <person name="Arias T."/>
            <person name="Riano-Pachon D.M."/>
            <person name="Di Stilio V.S."/>
        </authorList>
    </citation>
    <scope>NUCLEOTIDE SEQUENCE [LARGE SCALE GENOMIC DNA]</scope>
    <source>
        <strain evidence="13">cv. WT478/WT964</strain>
        <tissue evidence="12">Leaves</tissue>
    </source>
</reference>
<dbReference type="GO" id="GO:0004497">
    <property type="term" value="F:monooxygenase activity"/>
    <property type="evidence" value="ECO:0007669"/>
    <property type="project" value="InterPro"/>
</dbReference>
<name>A0A7J6WBC5_THATH</name>
<evidence type="ECO:0000256" key="2">
    <source>
        <dbReference type="ARBA" id="ARBA00004167"/>
    </source>
</evidence>
<dbReference type="PANTHER" id="PTHR47944">
    <property type="entry name" value="CYTOCHROME P450 98A9"/>
    <property type="match status" value="1"/>
</dbReference>
<evidence type="ECO:0000256" key="10">
    <source>
        <dbReference type="ARBA" id="ARBA00023136"/>
    </source>
</evidence>